<accession>A0A4R5KPK7</accession>
<keyword evidence="3" id="KW-1185">Reference proteome</keyword>
<dbReference type="PANTHER" id="PTHR40032:SF1">
    <property type="entry name" value="EXPORTED PROTEIN"/>
    <property type="match status" value="1"/>
</dbReference>
<dbReference type="RefSeq" id="WP_133229640.1">
    <property type="nucleotide sequence ID" value="NZ_SMRT01000006.1"/>
</dbReference>
<feature type="domain" description="Putative amidase" evidence="1">
    <location>
        <begin position="175"/>
        <end position="326"/>
    </location>
</feature>
<dbReference type="EMBL" id="SMRT01000006">
    <property type="protein sequence ID" value="TDF97252.1"/>
    <property type="molecule type" value="Genomic_DNA"/>
</dbReference>
<dbReference type="AlphaFoldDB" id="A0A4R5KPK7"/>
<dbReference type="PANTHER" id="PTHR40032">
    <property type="entry name" value="EXPORTED PROTEIN-RELATED"/>
    <property type="match status" value="1"/>
</dbReference>
<protein>
    <recommendedName>
        <fullName evidence="1">Putative amidase domain-containing protein</fullName>
    </recommendedName>
</protein>
<dbReference type="OrthoDB" id="9812429at2"/>
<reference evidence="2 3" key="1">
    <citation type="submission" date="2019-03" db="EMBL/GenBank/DDBJ databases">
        <title>This is whole genome sequence of Paenibacillus sp MS74 strain.</title>
        <authorList>
            <person name="Trinh H.N."/>
        </authorList>
    </citation>
    <scope>NUCLEOTIDE SEQUENCE [LARGE SCALE GENOMIC DNA]</scope>
    <source>
        <strain evidence="2 3">MS74</strain>
    </source>
</reference>
<organism evidence="2 3">
    <name type="scientific">Paenibacillus piri</name>
    <dbReference type="NCBI Taxonomy" id="2547395"/>
    <lineage>
        <taxon>Bacteria</taxon>
        <taxon>Bacillati</taxon>
        <taxon>Bacillota</taxon>
        <taxon>Bacilli</taxon>
        <taxon>Bacillales</taxon>
        <taxon>Paenibacillaceae</taxon>
        <taxon>Paenibacillus</taxon>
    </lineage>
</organism>
<sequence length="339" mass="38742">MSWKPTLYDYVHHKNQMDMDYSVEPLLPFVTDTQYLQNEIKRLARTAHSDQDRRYSPVKNETRLSILQATGLPNGQIAADIRLKRYTVGVIGHTELEEQRVSSERVELQNNGGKWQITSIRQLDAERSSAVPAYPPAAAGEDAYYPDYGTHSPSLPYLNYTILPYLDTAGRKVGYDRVKAVEYAEAWWDSANPAYIEFEVDCSNYVSQCLFAGGAPMNYTGKRNSGWWYKGKYNGQELWSYSWAVAHSLQTHMMNSRFGLQAEAVEQADQLELGDVIGYDWDGSGRFGHSTVVTAKDANGMPLVNAHTISSQHRYWSYKDSHAWTERTQYRFLHIHDVL</sequence>
<dbReference type="Pfam" id="PF12671">
    <property type="entry name" value="Amidase_6"/>
    <property type="match status" value="1"/>
</dbReference>
<proteinExistence type="predicted"/>
<evidence type="ECO:0000259" key="1">
    <source>
        <dbReference type="Pfam" id="PF12671"/>
    </source>
</evidence>
<evidence type="ECO:0000313" key="3">
    <source>
        <dbReference type="Proteomes" id="UP000295636"/>
    </source>
</evidence>
<comment type="caution">
    <text evidence="2">The sequence shown here is derived from an EMBL/GenBank/DDBJ whole genome shotgun (WGS) entry which is preliminary data.</text>
</comment>
<dbReference type="InterPro" id="IPR024301">
    <property type="entry name" value="Amidase_6"/>
</dbReference>
<name>A0A4R5KPK7_9BACL</name>
<evidence type="ECO:0000313" key="2">
    <source>
        <dbReference type="EMBL" id="TDF97252.1"/>
    </source>
</evidence>
<gene>
    <name evidence="2" type="ORF">E1757_15625</name>
</gene>
<dbReference type="Proteomes" id="UP000295636">
    <property type="component" value="Unassembled WGS sequence"/>
</dbReference>